<dbReference type="InterPro" id="IPR008786">
    <property type="entry name" value="Poxvirus_A31"/>
</dbReference>
<dbReference type="KEGG" id="vg:19737926"/>
<evidence type="ECO:0000313" key="1">
    <source>
        <dbReference type="EMBL" id="AID46703.1"/>
    </source>
</evidence>
<dbReference type="RefSeq" id="YP_009046427.1">
    <property type="nucleotide sequence ID" value="NC_024447.1"/>
</dbReference>
<sequence>MEIFELISENEKYFNGIPITLPKKKKTYFYKNNTFIFYIPSDSKIEQYIQRSDLHYLDFIVYGKVIIDDLVMLLLYVNFEYYGISIDGKTKYLGKSIKDLKIRGTKRWKEFTY</sequence>
<dbReference type="GeneID" id="19737926"/>
<dbReference type="Proteomes" id="UP000101521">
    <property type="component" value="Segment"/>
</dbReference>
<protein>
    <submittedName>
        <fullName evidence="1">Uncharacterized protein</fullName>
    </submittedName>
</protein>
<dbReference type="EMBL" id="KJ801920">
    <property type="protein sequence ID" value="AID46703.1"/>
    <property type="molecule type" value="Genomic_DNA"/>
</dbReference>
<gene>
    <name evidence="1" type="ORF">fep_201</name>
</gene>
<reference evidence="1 2" key="1">
    <citation type="journal article" date="2014" name="BMC Genomics">
        <title>The complete genome sequences of poxviruses isolated from a penguin and a pigeon in South Africa and comparison to other sequenced avipoxviruses.</title>
        <authorList>
            <person name="Offerman K."/>
            <person name="Carulei O."/>
            <person name="van der Walt A.P."/>
            <person name="Douglass N."/>
            <person name="Williamson A.L."/>
        </authorList>
    </citation>
    <scope>NUCLEOTIDE SEQUENCE [LARGE SCALE GENOMIC DNA]</scope>
    <source>
        <strain evidence="1">FeP2</strain>
    </source>
</reference>
<accession>A0A068EH69</accession>
<name>A0A068EH69_9POXV</name>
<evidence type="ECO:0000313" key="2">
    <source>
        <dbReference type="Proteomes" id="UP000101521"/>
    </source>
</evidence>
<dbReference type="Pfam" id="PF05771">
    <property type="entry name" value="Pox_A31"/>
    <property type="match status" value="1"/>
</dbReference>
<keyword evidence="2" id="KW-1185">Reference proteome</keyword>
<organism evidence="1 2">
    <name type="scientific">Pigeonpox virus</name>
    <dbReference type="NCBI Taxonomy" id="10264"/>
    <lineage>
        <taxon>Viruses</taxon>
        <taxon>Varidnaviria</taxon>
        <taxon>Bamfordvirae</taxon>
        <taxon>Nucleocytoviricota</taxon>
        <taxon>Pokkesviricetes</taxon>
        <taxon>Chitovirales</taxon>
        <taxon>Poxviridae</taxon>
        <taxon>Chordopoxvirinae</taxon>
        <taxon>Avipoxvirus</taxon>
        <taxon>Avipoxvirus pigeonpox</taxon>
    </lineage>
</organism>
<proteinExistence type="predicted"/>